<organism evidence="2 3">
    <name type="scientific">Exidia glandulosa HHB12029</name>
    <dbReference type="NCBI Taxonomy" id="1314781"/>
    <lineage>
        <taxon>Eukaryota</taxon>
        <taxon>Fungi</taxon>
        <taxon>Dikarya</taxon>
        <taxon>Basidiomycota</taxon>
        <taxon>Agaricomycotina</taxon>
        <taxon>Agaricomycetes</taxon>
        <taxon>Auriculariales</taxon>
        <taxon>Exidiaceae</taxon>
        <taxon>Exidia</taxon>
    </lineage>
</organism>
<dbReference type="Proteomes" id="UP000077266">
    <property type="component" value="Unassembled WGS sequence"/>
</dbReference>
<dbReference type="EMBL" id="KV426085">
    <property type="protein sequence ID" value="KZV88983.1"/>
    <property type="molecule type" value="Genomic_DNA"/>
</dbReference>
<keyword evidence="3" id="KW-1185">Reference proteome</keyword>
<sequence length="179" mass="19951">MPLPKSPEKTGASQLPVAHTGTHRDWNFIIVVHARILSGSHWWNKAGARGTAWRRGTEAAARLCQARPHRRRRSPSWCRNGLAGGPASFCGVRRCYPGPRRHYPCHYSPARGSLAVQPACEGDQGNHSRDDQLPPELAHDPRSWQHHPLRQQELCLHADEVNSRSRNPACCLGRAECGV</sequence>
<name>A0A165FH10_EXIGL</name>
<evidence type="ECO:0000313" key="3">
    <source>
        <dbReference type="Proteomes" id="UP000077266"/>
    </source>
</evidence>
<accession>A0A165FH10</accession>
<dbReference type="InParanoid" id="A0A165FH10"/>
<proteinExistence type="predicted"/>
<feature type="compositionally biased region" description="Basic and acidic residues" evidence="1">
    <location>
        <begin position="124"/>
        <end position="142"/>
    </location>
</feature>
<dbReference type="AlphaFoldDB" id="A0A165FH10"/>
<evidence type="ECO:0000256" key="1">
    <source>
        <dbReference type="SAM" id="MobiDB-lite"/>
    </source>
</evidence>
<evidence type="ECO:0000313" key="2">
    <source>
        <dbReference type="EMBL" id="KZV88983.1"/>
    </source>
</evidence>
<gene>
    <name evidence="2" type="ORF">EXIGLDRAFT_161943</name>
</gene>
<feature type="region of interest" description="Disordered" evidence="1">
    <location>
        <begin position="117"/>
        <end position="142"/>
    </location>
</feature>
<reference evidence="2 3" key="1">
    <citation type="journal article" date="2016" name="Mol. Biol. Evol.">
        <title>Comparative Genomics of Early-Diverging Mushroom-Forming Fungi Provides Insights into the Origins of Lignocellulose Decay Capabilities.</title>
        <authorList>
            <person name="Nagy L.G."/>
            <person name="Riley R."/>
            <person name="Tritt A."/>
            <person name="Adam C."/>
            <person name="Daum C."/>
            <person name="Floudas D."/>
            <person name="Sun H."/>
            <person name="Yadav J.S."/>
            <person name="Pangilinan J."/>
            <person name="Larsson K.H."/>
            <person name="Matsuura K."/>
            <person name="Barry K."/>
            <person name="Labutti K."/>
            <person name="Kuo R."/>
            <person name="Ohm R.A."/>
            <person name="Bhattacharya S.S."/>
            <person name="Shirouzu T."/>
            <person name="Yoshinaga Y."/>
            <person name="Martin F.M."/>
            <person name="Grigoriev I.V."/>
            <person name="Hibbett D.S."/>
        </authorList>
    </citation>
    <scope>NUCLEOTIDE SEQUENCE [LARGE SCALE GENOMIC DNA]</scope>
    <source>
        <strain evidence="2 3">HHB12029</strain>
    </source>
</reference>
<protein>
    <submittedName>
        <fullName evidence="2">Uncharacterized protein</fullName>
    </submittedName>
</protein>